<accession>A0AAW8R4C4</accession>
<dbReference type="SMART" id="SM00563">
    <property type="entry name" value="PlsC"/>
    <property type="match status" value="1"/>
</dbReference>
<dbReference type="InterPro" id="IPR004552">
    <property type="entry name" value="AGP_acyltrans"/>
</dbReference>
<evidence type="ECO:0000313" key="12">
    <source>
        <dbReference type="EMBL" id="MDT0584141.1"/>
    </source>
</evidence>
<comment type="pathway">
    <text evidence="2">Phospholipid metabolism; CDP-diacylglycerol biosynthesis; CDP-diacylglycerol from sn-glycerol 3-phosphate: step 2/3.</text>
</comment>
<evidence type="ECO:0000256" key="4">
    <source>
        <dbReference type="ARBA" id="ARBA00008655"/>
    </source>
</evidence>
<name>A0AAW8R4C4_9ALTE</name>
<sequence>MLAIIRFITLLIYFIGLNAVLFLIFLTRPFHRNNVALAGRMYSTMARIVGLKIVMRVSSEVDTNNNYVFVANHQNSYDLITICKAALPGVVTVGKKSLKWIPIFGVIYWLSANIMIDRKNKGRARDTLTGTLDKMREKNLSIWFFPEGTRSNGRGLLPFKTGAFRLALAAKEQIVPVCASELHNKVHFNRWNNGTVVIEVMPPVAIPDGMNAKQLAEHFHSIMSDKIKQLNIEAEKLDNA</sequence>
<evidence type="ECO:0000256" key="9">
    <source>
        <dbReference type="RuleBase" id="RU361267"/>
    </source>
</evidence>
<dbReference type="EC" id="2.3.1.51" evidence="5 9"/>
<evidence type="ECO:0000256" key="2">
    <source>
        <dbReference type="ARBA" id="ARBA00004728"/>
    </source>
</evidence>
<evidence type="ECO:0000256" key="7">
    <source>
        <dbReference type="ARBA" id="ARBA00022679"/>
    </source>
</evidence>
<keyword evidence="9" id="KW-0594">Phospholipid biosynthesis</keyword>
<dbReference type="EMBL" id="JAVRIE010000007">
    <property type="protein sequence ID" value="MDT0584141.1"/>
    <property type="molecule type" value="Genomic_DNA"/>
</dbReference>
<comment type="catalytic activity">
    <reaction evidence="1 9">
        <text>a 1-acyl-sn-glycero-3-phosphate + an acyl-CoA = a 1,2-diacyl-sn-glycero-3-phosphate + CoA</text>
        <dbReference type="Rhea" id="RHEA:19709"/>
        <dbReference type="ChEBI" id="CHEBI:57287"/>
        <dbReference type="ChEBI" id="CHEBI:57970"/>
        <dbReference type="ChEBI" id="CHEBI:58342"/>
        <dbReference type="ChEBI" id="CHEBI:58608"/>
        <dbReference type="EC" id="2.3.1.51"/>
    </reaction>
</comment>
<evidence type="ECO:0000256" key="10">
    <source>
        <dbReference type="SAM" id="Phobius"/>
    </source>
</evidence>
<keyword evidence="8 9" id="KW-0012">Acyltransferase</keyword>
<dbReference type="RefSeq" id="WP_311362902.1">
    <property type="nucleotide sequence ID" value="NZ_JAVRIE010000007.1"/>
</dbReference>
<evidence type="ECO:0000256" key="6">
    <source>
        <dbReference type="ARBA" id="ARBA00016139"/>
    </source>
</evidence>
<comment type="caution">
    <text evidence="12">The sequence shown here is derived from an EMBL/GenBank/DDBJ whole genome shotgun (WGS) entry which is preliminary data.</text>
</comment>
<evidence type="ECO:0000256" key="8">
    <source>
        <dbReference type="ARBA" id="ARBA00023315"/>
    </source>
</evidence>
<keyword evidence="7 9" id="KW-0808">Transferase</keyword>
<dbReference type="AlphaFoldDB" id="A0AAW8R4C4"/>
<evidence type="ECO:0000313" key="13">
    <source>
        <dbReference type="Proteomes" id="UP001249020"/>
    </source>
</evidence>
<keyword evidence="10" id="KW-1133">Transmembrane helix</keyword>
<dbReference type="PANTHER" id="PTHR10434:SF11">
    <property type="entry name" value="1-ACYL-SN-GLYCEROL-3-PHOSPHATE ACYLTRANSFERASE"/>
    <property type="match status" value="1"/>
</dbReference>
<keyword evidence="9" id="KW-1208">Phospholipid metabolism</keyword>
<dbReference type="GO" id="GO:0005886">
    <property type="term" value="C:plasma membrane"/>
    <property type="evidence" value="ECO:0007669"/>
    <property type="project" value="TreeGrafter"/>
</dbReference>
<keyword evidence="13" id="KW-1185">Reference proteome</keyword>
<feature type="domain" description="Phospholipid/glycerol acyltransferase" evidence="11">
    <location>
        <begin position="67"/>
        <end position="182"/>
    </location>
</feature>
<proteinExistence type="inferred from homology"/>
<protein>
    <recommendedName>
        <fullName evidence="6 9">1-acyl-sn-glycerol-3-phosphate acyltransferase</fullName>
        <ecNumber evidence="5 9">2.3.1.51</ecNumber>
    </recommendedName>
</protein>
<dbReference type="CDD" id="cd07989">
    <property type="entry name" value="LPLAT_AGPAT-like"/>
    <property type="match status" value="1"/>
</dbReference>
<evidence type="ECO:0000256" key="3">
    <source>
        <dbReference type="ARBA" id="ARBA00005189"/>
    </source>
</evidence>
<comment type="domain">
    <text evidence="9">The HXXXXD motif is essential for acyltransferase activity and may constitute the binding site for the phosphate moiety of the glycerol-3-phosphate.</text>
</comment>
<evidence type="ECO:0000256" key="1">
    <source>
        <dbReference type="ARBA" id="ARBA00001141"/>
    </source>
</evidence>
<keyword evidence="9" id="KW-0444">Lipid biosynthesis</keyword>
<dbReference type="GO" id="GO:0003841">
    <property type="term" value="F:1-acylglycerol-3-phosphate O-acyltransferase activity"/>
    <property type="evidence" value="ECO:0007669"/>
    <property type="project" value="UniProtKB-UniRule"/>
</dbReference>
<keyword evidence="9" id="KW-0443">Lipid metabolism</keyword>
<dbReference type="Pfam" id="PF01553">
    <property type="entry name" value="Acyltransferase"/>
    <property type="match status" value="1"/>
</dbReference>
<gene>
    <name evidence="12" type="ORF">RM544_16455</name>
</gene>
<dbReference type="SUPFAM" id="SSF69593">
    <property type="entry name" value="Glycerol-3-phosphate (1)-acyltransferase"/>
    <property type="match status" value="1"/>
</dbReference>
<reference evidence="12 13" key="1">
    <citation type="submission" date="2023-09" db="EMBL/GenBank/DDBJ databases">
        <authorList>
            <person name="Rey-Velasco X."/>
        </authorList>
    </citation>
    <scope>NUCLEOTIDE SEQUENCE [LARGE SCALE GENOMIC DNA]</scope>
    <source>
        <strain evidence="12 13">W409</strain>
    </source>
</reference>
<keyword evidence="10" id="KW-0812">Transmembrane</keyword>
<dbReference type="InterPro" id="IPR002123">
    <property type="entry name" value="Plipid/glycerol_acylTrfase"/>
</dbReference>
<dbReference type="GO" id="GO:0006654">
    <property type="term" value="P:phosphatidic acid biosynthetic process"/>
    <property type="evidence" value="ECO:0007669"/>
    <property type="project" value="TreeGrafter"/>
</dbReference>
<dbReference type="NCBIfam" id="TIGR00530">
    <property type="entry name" value="AGP_acyltrn"/>
    <property type="match status" value="1"/>
</dbReference>
<keyword evidence="10" id="KW-0472">Membrane</keyword>
<feature type="transmembrane region" description="Helical" evidence="10">
    <location>
        <begin position="7"/>
        <end position="26"/>
    </location>
</feature>
<dbReference type="PANTHER" id="PTHR10434">
    <property type="entry name" value="1-ACYL-SN-GLYCEROL-3-PHOSPHATE ACYLTRANSFERASE"/>
    <property type="match status" value="1"/>
</dbReference>
<comment type="similarity">
    <text evidence="4 9">Belongs to the 1-acyl-sn-glycerol-3-phosphate acyltransferase family.</text>
</comment>
<evidence type="ECO:0000256" key="5">
    <source>
        <dbReference type="ARBA" id="ARBA00013211"/>
    </source>
</evidence>
<comment type="pathway">
    <text evidence="3">Lipid metabolism.</text>
</comment>
<organism evidence="12 13">
    <name type="scientific">Brumicola blandensis</name>
    <dbReference type="NCBI Taxonomy" id="3075611"/>
    <lineage>
        <taxon>Bacteria</taxon>
        <taxon>Pseudomonadati</taxon>
        <taxon>Pseudomonadota</taxon>
        <taxon>Gammaproteobacteria</taxon>
        <taxon>Alteromonadales</taxon>
        <taxon>Alteromonadaceae</taxon>
        <taxon>Brumicola</taxon>
    </lineage>
</organism>
<dbReference type="Proteomes" id="UP001249020">
    <property type="component" value="Unassembled WGS sequence"/>
</dbReference>
<evidence type="ECO:0000259" key="11">
    <source>
        <dbReference type="SMART" id="SM00563"/>
    </source>
</evidence>